<dbReference type="PANTHER" id="PTHR36108:SF13">
    <property type="entry name" value="COLOSSIN-B-RELATED"/>
    <property type="match status" value="1"/>
</dbReference>
<evidence type="ECO:0008006" key="10">
    <source>
        <dbReference type="Google" id="ProtNLM"/>
    </source>
</evidence>
<evidence type="ECO:0000313" key="9">
    <source>
        <dbReference type="Proteomes" id="UP000660047"/>
    </source>
</evidence>
<keyword evidence="5" id="KW-1133">Transmembrane helix</keyword>
<accession>A0AAI9NXM8</accession>
<proteinExistence type="inferred from homology"/>
<sequence>MKRLYVYKILLAVLLAVCVAGVVFYHRFSTRSSADELYAGEKSRHTDVMATSTDGIAAMAGYEISYEDVDCILSGDVVFYNGMPYTRHYTVHKDGVEYRAYCGDHKKYEVKSTDKVAFSVTNDRLLQKAFLYGPGSEYAWSGFKGVSADHRQLIMTLTLNYIRHGQYFDVIDEFYKYISETKRDEIVLQGDQADIEIIDDGSKENYGNYVSLKDYTGYVDKKTGEKRRRTRIMRCKADAENGVRISVPADTWLHIRKSGEKEFTIHKTGKVTIMGGDRFFFSAEKAHKGTGTVKSGKGIPGVTVYTVDSTQVDDDQQLLFGTVASSSISMDIEWTGEKPVLGKFSLHKTDRDSGAGVGEALYNIEMEVKNGTQSLRTLVAQIETDENGHGIVVMSEYGGLGTYEITDMPFGTYRIYEERAPYNYERNSAVAQLVINEEGEFLSVDGKEVRTSTELEISWETWDKVISGKIDLSIYKQDVETGDKSQGDAVLSGAEFTVNYYRNFYNSVDELPEKPDQSWTLKTDDSGKCGLEDVVLQTGTITVQETKAPKGYTLENSIFKSAKDGNIIKDSSDGIYLDRIEQDGDTVRLVNGYELVVGNHVVRGDFKFKKVDAEDGTAIANVRFLVENSDGTQSAEITTDANGEYSSSADDIWFGDGKPDKTKGSLPYGEYTLTELRCDANKGKYKSIAPIKFKIDSDECVLDLGDIVDERMPEIESVAKNSEDGSKFIDPDAETVDITDTVSMKGLDIGHRYKLSGSVVSQESGRPLGADESTSEKCFTADAEEMTVDVNFRFSTDSISGSALVCYEVLTDEDYEGEVVASHEDVNLASQTVYTKEKEKIRGSISVHKTDDILETPLADAEFTLYRASDHEKLMTKKTDKAGSVEFTGLEPGEYYIKETRTPKGYIADPGVNSIPVSVPESADEPPVINVKNHYGMVHILKTDQEDGSPLAGAVFGIYDDRGALIAKAESEENGQAVFYGLSRGTYSIEELAAPEGYEKTDKKIQIDTSKSEYTMDDPVIITNQKIKEHPSPDTPNTPDTPDTGDRDPVSKVILLMCFAVVSVAGIVFYRKKFTGESK</sequence>
<dbReference type="Pfam" id="PF18202">
    <property type="entry name" value="TQ"/>
    <property type="match status" value="1"/>
</dbReference>
<gene>
    <name evidence="8" type="ORF">COEU31_04070</name>
</gene>
<dbReference type="SUPFAM" id="SSF49478">
    <property type="entry name" value="Cna protein B-type domain"/>
    <property type="match status" value="2"/>
</dbReference>
<dbReference type="Gene3D" id="2.60.40.10">
    <property type="entry name" value="Immunoglobulins"/>
    <property type="match status" value="5"/>
</dbReference>
<evidence type="ECO:0000259" key="6">
    <source>
        <dbReference type="Pfam" id="PF17802"/>
    </source>
</evidence>
<dbReference type="Gene3D" id="2.60.40.3930">
    <property type="match status" value="1"/>
</dbReference>
<evidence type="ECO:0000256" key="4">
    <source>
        <dbReference type="SAM" id="MobiDB-lite"/>
    </source>
</evidence>
<feature type="transmembrane region" description="Helical" evidence="5">
    <location>
        <begin position="1053"/>
        <end position="1070"/>
    </location>
</feature>
<evidence type="ECO:0000256" key="3">
    <source>
        <dbReference type="ARBA" id="ARBA00022729"/>
    </source>
</evidence>
<dbReference type="Proteomes" id="UP000660047">
    <property type="component" value="Unassembled WGS sequence"/>
</dbReference>
<feature type="domain" description="T-Q ester bond containing" evidence="7">
    <location>
        <begin position="713"/>
        <end position="834"/>
    </location>
</feature>
<dbReference type="Pfam" id="PF17802">
    <property type="entry name" value="SpaA"/>
    <property type="match status" value="5"/>
</dbReference>
<feature type="domain" description="SpaA-like prealbumin fold" evidence="6">
    <location>
        <begin position="604"/>
        <end position="699"/>
    </location>
</feature>
<organism evidence="8 9">
    <name type="scientific">Coprococcus eutactus</name>
    <dbReference type="NCBI Taxonomy" id="33043"/>
    <lineage>
        <taxon>Bacteria</taxon>
        <taxon>Bacillati</taxon>
        <taxon>Bacillota</taxon>
        <taxon>Clostridia</taxon>
        <taxon>Lachnospirales</taxon>
        <taxon>Lachnospiraceae</taxon>
        <taxon>Coprococcus</taxon>
    </lineage>
</organism>
<comment type="caution">
    <text evidence="8">The sequence shown here is derived from an EMBL/GenBank/DDBJ whole genome shotgun (WGS) entry which is preliminary data.</text>
</comment>
<name>A0AAI9NXM8_9FIRM</name>
<feature type="region of interest" description="Disordered" evidence="4">
    <location>
        <begin position="1024"/>
        <end position="1047"/>
    </location>
</feature>
<keyword evidence="2" id="KW-0964">Secreted</keyword>
<dbReference type="EMBL" id="BLYL01000001">
    <property type="protein sequence ID" value="GFO93361.1"/>
    <property type="molecule type" value="Genomic_DNA"/>
</dbReference>
<dbReference type="PANTHER" id="PTHR36108">
    <property type="entry name" value="COLOSSIN-B-RELATED"/>
    <property type="match status" value="1"/>
</dbReference>
<keyword evidence="5" id="KW-0472">Membrane</keyword>
<feature type="domain" description="SpaA-like prealbumin fold" evidence="6">
    <location>
        <begin position="342"/>
        <end position="442"/>
    </location>
</feature>
<evidence type="ECO:0000256" key="5">
    <source>
        <dbReference type="SAM" id="Phobius"/>
    </source>
</evidence>
<keyword evidence="5" id="KW-0812">Transmembrane</keyword>
<dbReference type="NCBIfam" id="NF033903">
    <property type="entry name" value="VaFE_rpt"/>
    <property type="match status" value="1"/>
</dbReference>
<evidence type="ECO:0000259" key="7">
    <source>
        <dbReference type="Pfam" id="PF18202"/>
    </source>
</evidence>
<dbReference type="InterPro" id="IPR013783">
    <property type="entry name" value="Ig-like_fold"/>
</dbReference>
<dbReference type="AlphaFoldDB" id="A0AAI9NXM8"/>
<feature type="domain" description="SpaA-like prealbumin fold" evidence="6">
    <location>
        <begin position="843"/>
        <end position="920"/>
    </location>
</feature>
<dbReference type="InterPro" id="IPR041100">
    <property type="entry name" value="TQ"/>
</dbReference>
<comment type="similarity">
    <text evidence="1">Belongs to the serine-aspartate repeat-containing protein (SDr) family.</text>
</comment>
<feature type="domain" description="SpaA-like prealbumin fold" evidence="6">
    <location>
        <begin position="485"/>
        <end position="559"/>
    </location>
</feature>
<evidence type="ECO:0000256" key="2">
    <source>
        <dbReference type="ARBA" id="ARBA00022525"/>
    </source>
</evidence>
<evidence type="ECO:0000256" key="1">
    <source>
        <dbReference type="ARBA" id="ARBA00007257"/>
    </source>
</evidence>
<dbReference type="InterPro" id="IPR041033">
    <property type="entry name" value="SpaA_PFL_dom_1"/>
</dbReference>
<feature type="domain" description="SpaA-like prealbumin fold" evidence="6">
    <location>
        <begin position="937"/>
        <end position="1015"/>
    </location>
</feature>
<dbReference type="RefSeq" id="WP_055222803.1">
    <property type="nucleotide sequence ID" value="NZ_BLYL01000001.1"/>
</dbReference>
<protein>
    <recommendedName>
        <fullName evidence="10">T6 antigen</fullName>
    </recommendedName>
</protein>
<keyword evidence="3" id="KW-0732">Signal</keyword>
<evidence type="ECO:0000313" key="8">
    <source>
        <dbReference type="EMBL" id="GFO93361.1"/>
    </source>
</evidence>
<reference evidence="8" key="1">
    <citation type="submission" date="2020-06" db="EMBL/GenBank/DDBJ databases">
        <title>Characterization of fructooligosaccharide metabolism and fructooligosaccharide-degrading enzymes in human commensal butyrate producers.</title>
        <authorList>
            <person name="Tanno H."/>
            <person name="Fujii T."/>
            <person name="Hirano K."/>
            <person name="Maeno S."/>
            <person name="Tonozuka T."/>
            <person name="Sakamoto M."/>
            <person name="Ohkuma M."/>
            <person name="Tochio T."/>
            <person name="Endo A."/>
        </authorList>
    </citation>
    <scope>NUCLEOTIDE SEQUENCE</scope>
    <source>
        <strain evidence="8">JCM 31265</strain>
    </source>
</reference>